<comment type="caution">
    <text evidence="1">The sequence shown here is derived from an EMBL/GenBank/DDBJ whole genome shotgun (WGS) entry which is preliminary data.</text>
</comment>
<reference evidence="1" key="2">
    <citation type="journal article" date="2020" name="Nat. Commun.">
        <title>Large-scale genome sequencing of mycorrhizal fungi provides insights into the early evolution of symbiotic traits.</title>
        <authorList>
            <person name="Miyauchi S."/>
            <person name="Kiss E."/>
            <person name="Kuo A."/>
            <person name="Drula E."/>
            <person name="Kohler A."/>
            <person name="Sanchez-Garcia M."/>
            <person name="Morin E."/>
            <person name="Andreopoulos B."/>
            <person name="Barry K.W."/>
            <person name="Bonito G."/>
            <person name="Buee M."/>
            <person name="Carver A."/>
            <person name="Chen C."/>
            <person name="Cichocki N."/>
            <person name="Clum A."/>
            <person name="Culley D."/>
            <person name="Crous P.W."/>
            <person name="Fauchery L."/>
            <person name="Girlanda M."/>
            <person name="Hayes R.D."/>
            <person name="Keri Z."/>
            <person name="LaButti K."/>
            <person name="Lipzen A."/>
            <person name="Lombard V."/>
            <person name="Magnuson J."/>
            <person name="Maillard F."/>
            <person name="Murat C."/>
            <person name="Nolan M."/>
            <person name="Ohm R.A."/>
            <person name="Pangilinan J."/>
            <person name="Pereira M.F."/>
            <person name="Perotto S."/>
            <person name="Peter M."/>
            <person name="Pfister S."/>
            <person name="Riley R."/>
            <person name="Sitrit Y."/>
            <person name="Stielow J.B."/>
            <person name="Szollosi G."/>
            <person name="Zifcakova L."/>
            <person name="Stursova M."/>
            <person name="Spatafora J.W."/>
            <person name="Tedersoo L."/>
            <person name="Vaario L.M."/>
            <person name="Yamada A."/>
            <person name="Yan M."/>
            <person name="Wang P."/>
            <person name="Xu J."/>
            <person name="Bruns T."/>
            <person name="Baldrian P."/>
            <person name="Vilgalys R."/>
            <person name="Dunand C."/>
            <person name="Henrissat B."/>
            <person name="Grigoriev I.V."/>
            <person name="Hibbett D."/>
            <person name="Nagy L.G."/>
            <person name="Martin F.M."/>
        </authorList>
    </citation>
    <scope>NUCLEOTIDE SEQUENCE</scope>
    <source>
        <strain evidence="1">Prilba</strain>
    </source>
</reference>
<dbReference type="Proteomes" id="UP000759537">
    <property type="component" value="Unassembled WGS sequence"/>
</dbReference>
<sequence length="162" mass="18288">MPRHKSTCSSSYHHRCGPWIRIQPHGGLSMHDALCSCKRRVPFFFLLLAFMLAEPASLSSLAHTFDADDTLMRTFDMDNTSLMAAPQPHTFNTNNTHTCIIDTDDSLACTFNTDNFLMHTFDMDDTLVRAFDTNDTVVHTFDTLTHAFNIHVHVHSLNAETG</sequence>
<proteinExistence type="predicted"/>
<dbReference type="AlphaFoldDB" id="A0A9P5TE30"/>
<dbReference type="EMBL" id="WHVB01000001">
    <property type="protein sequence ID" value="KAF8486981.1"/>
    <property type="molecule type" value="Genomic_DNA"/>
</dbReference>
<evidence type="ECO:0000313" key="2">
    <source>
        <dbReference type="Proteomes" id="UP000759537"/>
    </source>
</evidence>
<accession>A0A9P5TE30</accession>
<reference evidence="1" key="1">
    <citation type="submission" date="2019-10" db="EMBL/GenBank/DDBJ databases">
        <authorList>
            <consortium name="DOE Joint Genome Institute"/>
            <person name="Kuo A."/>
            <person name="Miyauchi S."/>
            <person name="Kiss E."/>
            <person name="Drula E."/>
            <person name="Kohler A."/>
            <person name="Sanchez-Garcia M."/>
            <person name="Andreopoulos B."/>
            <person name="Barry K.W."/>
            <person name="Bonito G."/>
            <person name="Buee M."/>
            <person name="Carver A."/>
            <person name="Chen C."/>
            <person name="Cichocki N."/>
            <person name="Clum A."/>
            <person name="Culley D."/>
            <person name="Crous P.W."/>
            <person name="Fauchery L."/>
            <person name="Girlanda M."/>
            <person name="Hayes R."/>
            <person name="Keri Z."/>
            <person name="LaButti K."/>
            <person name="Lipzen A."/>
            <person name="Lombard V."/>
            <person name="Magnuson J."/>
            <person name="Maillard F."/>
            <person name="Morin E."/>
            <person name="Murat C."/>
            <person name="Nolan M."/>
            <person name="Ohm R."/>
            <person name="Pangilinan J."/>
            <person name="Pereira M."/>
            <person name="Perotto S."/>
            <person name="Peter M."/>
            <person name="Riley R."/>
            <person name="Sitrit Y."/>
            <person name="Stielow B."/>
            <person name="Szollosi G."/>
            <person name="Zifcakova L."/>
            <person name="Stursova M."/>
            <person name="Spatafora J.W."/>
            <person name="Tedersoo L."/>
            <person name="Vaario L.-M."/>
            <person name="Yamada A."/>
            <person name="Yan M."/>
            <person name="Wang P."/>
            <person name="Xu J."/>
            <person name="Bruns T."/>
            <person name="Baldrian P."/>
            <person name="Vilgalys R."/>
            <person name="Henrissat B."/>
            <person name="Grigoriev I.V."/>
            <person name="Hibbett D."/>
            <person name="Nagy L.G."/>
            <person name="Martin F.M."/>
        </authorList>
    </citation>
    <scope>NUCLEOTIDE SEQUENCE</scope>
    <source>
        <strain evidence="1">Prilba</strain>
    </source>
</reference>
<organism evidence="1 2">
    <name type="scientific">Russula ochroleuca</name>
    <dbReference type="NCBI Taxonomy" id="152965"/>
    <lineage>
        <taxon>Eukaryota</taxon>
        <taxon>Fungi</taxon>
        <taxon>Dikarya</taxon>
        <taxon>Basidiomycota</taxon>
        <taxon>Agaricomycotina</taxon>
        <taxon>Agaricomycetes</taxon>
        <taxon>Russulales</taxon>
        <taxon>Russulaceae</taxon>
        <taxon>Russula</taxon>
    </lineage>
</organism>
<gene>
    <name evidence="1" type="ORF">DFH94DRAFT_797135</name>
</gene>
<protein>
    <submittedName>
        <fullName evidence="1">Uncharacterized protein</fullName>
    </submittedName>
</protein>
<keyword evidence="2" id="KW-1185">Reference proteome</keyword>
<evidence type="ECO:0000313" key="1">
    <source>
        <dbReference type="EMBL" id="KAF8486981.1"/>
    </source>
</evidence>
<name>A0A9P5TE30_9AGAM</name>